<protein>
    <recommendedName>
        <fullName evidence="3">Glucokinase</fullName>
        <ecNumber evidence="3">2.7.1.2</ecNumber>
    </recommendedName>
    <alternativeName>
        <fullName evidence="3">Glucose kinase</fullName>
    </alternativeName>
</protein>
<dbReference type="GO" id="GO:0005524">
    <property type="term" value="F:ATP binding"/>
    <property type="evidence" value="ECO:0007669"/>
    <property type="project" value="UniProtKB-UniRule"/>
</dbReference>
<keyword evidence="3" id="KW-0963">Cytoplasm</keyword>
<dbReference type="Pfam" id="PF02685">
    <property type="entry name" value="Glucokinase"/>
    <property type="match status" value="1"/>
</dbReference>
<dbReference type="InterPro" id="IPR003836">
    <property type="entry name" value="Glucokinase"/>
</dbReference>
<keyword evidence="3" id="KW-0324">Glycolysis</keyword>
<evidence type="ECO:0000256" key="3">
    <source>
        <dbReference type="HAMAP-Rule" id="MF_00524"/>
    </source>
</evidence>
<dbReference type="PANTHER" id="PTHR47690">
    <property type="entry name" value="GLUCOKINASE"/>
    <property type="match status" value="1"/>
</dbReference>
<evidence type="ECO:0000256" key="1">
    <source>
        <dbReference type="ARBA" id="ARBA00022679"/>
    </source>
</evidence>
<comment type="subcellular location">
    <subcellularLocation>
        <location evidence="3">Cytoplasm</location>
    </subcellularLocation>
</comment>
<dbReference type="EC" id="2.7.1.2" evidence="3"/>
<comment type="caution">
    <text evidence="3">Lacks conserved residue(s) required for the propagation of feature annotation.</text>
</comment>
<dbReference type="Gene3D" id="3.40.367.20">
    <property type="match status" value="1"/>
</dbReference>
<proteinExistence type="inferred from homology"/>
<dbReference type="HAMAP" id="MF_00524">
    <property type="entry name" value="Glucokinase"/>
    <property type="match status" value="1"/>
</dbReference>
<evidence type="ECO:0000313" key="6">
    <source>
        <dbReference type="Proteomes" id="UP000325372"/>
    </source>
</evidence>
<sequence length="330" mass="34525">MTDCLLVGDLGGTNARFALADSTQAGFSHCRTLAAVDFETPIDAMQAYLDGLGDARPAGVVMAVAGPIVDGRVRFSNSHWSLDEASIRAAFDGAAVRLMNDFEAIACSLPLLGPDDYEAIGPVKCALEGASDLTVGVLGPGTGLGVASLVVRDGRSYPLAGEGGHVGFAPESAVQMEVLAFLRQRFERVSIERLLCGPGIENIYDAMRHINGLSPHPTDAAEVFTKALENQDESASETVQMFFEVLGQAAGDLAMTLGAAGGIFIAGGIVKRYPELLKSSSFRAGFENKGRHRSLVERIPTALLTHSQPGLLGASNMAHQLVPMPGGAAT</sequence>
<dbReference type="EMBL" id="VYXP01000007">
    <property type="protein sequence ID" value="KAA9130463.1"/>
    <property type="molecule type" value="Genomic_DNA"/>
</dbReference>
<dbReference type="GO" id="GO:0004340">
    <property type="term" value="F:glucokinase activity"/>
    <property type="evidence" value="ECO:0007669"/>
    <property type="project" value="UniProtKB-UniRule"/>
</dbReference>
<dbReference type="InterPro" id="IPR043129">
    <property type="entry name" value="ATPase_NBD"/>
</dbReference>
<comment type="caution">
    <text evidence="5">The sequence shown here is derived from an EMBL/GenBank/DDBJ whole genome shotgun (WGS) entry which is preliminary data.</text>
</comment>
<dbReference type="Proteomes" id="UP000325372">
    <property type="component" value="Unassembled WGS sequence"/>
</dbReference>
<dbReference type="GO" id="GO:0005536">
    <property type="term" value="F:D-glucose binding"/>
    <property type="evidence" value="ECO:0007669"/>
    <property type="project" value="InterPro"/>
</dbReference>
<evidence type="ECO:0000256" key="2">
    <source>
        <dbReference type="ARBA" id="ARBA00022777"/>
    </source>
</evidence>
<evidence type="ECO:0000256" key="4">
    <source>
        <dbReference type="RuleBase" id="RU004046"/>
    </source>
</evidence>
<evidence type="ECO:0000313" key="5">
    <source>
        <dbReference type="EMBL" id="KAA9130463.1"/>
    </source>
</evidence>
<dbReference type="NCBIfam" id="TIGR00749">
    <property type="entry name" value="glk"/>
    <property type="match status" value="1"/>
</dbReference>
<dbReference type="AlphaFoldDB" id="A0A5N0T680"/>
<reference evidence="5 6" key="1">
    <citation type="submission" date="2019-09" db="EMBL/GenBank/DDBJ databases">
        <title>Wenzhouxiangella sp. Genome sequencing and assembly.</title>
        <authorList>
            <person name="Zhang R."/>
        </authorList>
    </citation>
    <scope>NUCLEOTIDE SEQUENCE [LARGE SCALE GENOMIC DNA]</scope>
    <source>
        <strain evidence="5 6">W260</strain>
    </source>
</reference>
<name>A0A5N0T680_9GAMM</name>
<keyword evidence="3" id="KW-0547">Nucleotide-binding</keyword>
<organism evidence="5 6">
    <name type="scientific">Marinihelvus fidelis</name>
    <dbReference type="NCBI Taxonomy" id="2613842"/>
    <lineage>
        <taxon>Bacteria</taxon>
        <taxon>Pseudomonadati</taxon>
        <taxon>Pseudomonadota</taxon>
        <taxon>Gammaproteobacteria</taxon>
        <taxon>Chromatiales</taxon>
        <taxon>Wenzhouxiangellaceae</taxon>
        <taxon>Marinihelvus</taxon>
    </lineage>
</organism>
<accession>A0A5N0T680</accession>
<dbReference type="RefSeq" id="WP_150864767.1">
    <property type="nucleotide sequence ID" value="NZ_VYXP01000007.1"/>
</dbReference>
<dbReference type="CDD" id="cd24008">
    <property type="entry name" value="ASKHA_NBD_GLK"/>
    <property type="match status" value="1"/>
</dbReference>
<keyword evidence="6" id="KW-1185">Reference proteome</keyword>
<dbReference type="GO" id="GO:0005829">
    <property type="term" value="C:cytosol"/>
    <property type="evidence" value="ECO:0007669"/>
    <property type="project" value="TreeGrafter"/>
</dbReference>
<dbReference type="PANTHER" id="PTHR47690:SF1">
    <property type="entry name" value="GLUCOKINASE"/>
    <property type="match status" value="1"/>
</dbReference>
<dbReference type="GO" id="GO:0006096">
    <property type="term" value="P:glycolytic process"/>
    <property type="evidence" value="ECO:0007669"/>
    <property type="project" value="UniProtKB-UniRule"/>
</dbReference>
<dbReference type="SUPFAM" id="SSF53067">
    <property type="entry name" value="Actin-like ATPase domain"/>
    <property type="match status" value="1"/>
</dbReference>
<keyword evidence="1 3" id="KW-0808">Transferase</keyword>
<dbReference type="InterPro" id="IPR050201">
    <property type="entry name" value="Bacterial_glucokinase"/>
</dbReference>
<comment type="similarity">
    <text evidence="3 4">Belongs to the bacterial glucokinase family.</text>
</comment>
<keyword evidence="3" id="KW-0067">ATP-binding</keyword>
<gene>
    <name evidence="3 5" type="primary">glk</name>
    <name evidence="5" type="ORF">F3N42_12230</name>
</gene>
<keyword evidence="2 3" id="KW-0418">Kinase</keyword>
<comment type="catalytic activity">
    <reaction evidence="3">
        <text>D-glucose + ATP = D-glucose 6-phosphate + ADP + H(+)</text>
        <dbReference type="Rhea" id="RHEA:17825"/>
        <dbReference type="ChEBI" id="CHEBI:4167"/>
        <dbReference type="ChEBI" id="CHEBI:15378"/>
        <dbReference type="ChEBI" id="CHEBI:30616"/>
        <dbReference type="ChEBI" id="CHEBI:61548"/>
        <dbReference type="ChEBI" id="CHEBI:456216"/>
        <dbReference type="EC" id="2.7.1.2"/>
    </reaction>
</comment>
<dbReference type="Gene3D" id="3.30.420.40">
    <property type="match status" value="1"/>
</dbReference>